<dbReference type="GO" id="GO:0005524">
    <property type="term" value="F:ATP binding"/>
    <property type="evidence" value="ECO:0007669"/>
    <property type="project" value="UniProtKB-KW"/>
</dbReference>
<evidence type="ECO:0000259" key="9">
    <source>
        <dbReference type="PROSITE" id="PS50893"/>
    </source>
</evidence>
<evidence type="ECO:0000256" key="8">
    <source>
        <dbReference type="SAM" id="Phobius"/>
    </source>
</evidence>
<feature type="transmembrane region" description="Helical" evidence="8">
    <location>
        <begin position="389"/>
        <end position="413"/>
    </location>
</feature>
<name>A0A1R0GYB1_9FUNG</name>
<feature type="domain" description="ABC transporter" evidence="9">
    <location>
        <begin position="4"/>
        <end position="253"/>
    </location>
</feature>
<proteinExistence type="predicted"/>
<evidence type="ECO:0000256" key="1">
    <source>
        <dbReference type="ARBA" id="ARBA00004141"/>
    </source>
</evidence>
<dbReference type="OrthoDB" id="66620at2759"/>
<dbReference type="InterPro" id="IPR017871">
    <property type="entry name" value="ABC_transporter-like_CS"/>
</dbReference>
<dbReference type="CDD" id="cd03213">
    <property type="entry name" value="ABCG_EPDR"/>
    <property type="match status" value="1"/>
</dbReference>
<keyword evidence="5" id="KW-0067">ATP-binding</keyword>
<evidence type="ECO:0000256" key="4">
    <source>
        <dbReference type="ARBA" id="ARBA00022741"/>
    </source>
</evidence>
<dbReference type="InterPro" id="IPR003593">
    <property type="entry name" value="AAA+_ATPase"/>
</dbReference>
<dbReference type="SMART" id="SM00382">
    <property type="entry name" value="AAA"/>
    <property type="match status" value="1"/>
</dbReference>
<dbReference type="Gene3D" id="3.40.50.300">
    <property type="entry name" value="P-loop containing nucleotide triphosphate hydrolases"/>
    <property type="match status" value="1"/>
</dbReference>
<dbReference type="PANTHER" id="PTHR19241">
    <property type="entry name" value="ATP-BINDING CASSETTE TRANSPORTER"/>
    <property type="match status" value="1"/>
</dbReference>
<reference evidence="10 11" key="1">
    <citation type="journal article" date="2016" name="Mol. Biol. Evol.">
        <title>Genome-Wide Survey of Gut Fungi (Harpellales) Reveals the First Horizontally Transferred Ubiquitin Gene from a Mosquito Host.</title>
        <authorList>
            <person name="Wang Y."/>
            <person name="White M.M."/>
            <person name="Kvist S."/>
            <person name="Moncalvo J.M."/>
        </authorList>
    </citation>
    <scope>NUCLEOTIDE SEQUENCE [LARGE SCALE GENOMIC DNA]</scope>
    <source>
        <strain evidence="10 11">ALG-7-W6</strain>
    </source>
</reference>
<dbReference type="Pfam" id="PF01061">
    <property type="entry name" value="ABC2_membrane"/>
    <property type="match status" value="1"/>
</dbReference>
<accession>A0A1R0GYB1</accession>
<dbReference type="STRING" id="133383.A0A1R0GYB1"/>
<keyword evidence="2" id="KW-0813">Transport</keyword>
<dbReference type="PROSITE" id="PS50893">
    <property type="entry name" value="ABC_TRANSPORTER_2"/>
    <property type="match status" value="1"/>
</dbReference>
<comment type="caution">
    <text evidence="10">The sequence shown here is derived from an EMBL/GenBank/DDBJ whole genome shotgun (WGS) entry which is preliminary data.</text>
</comment>
<dbReference type="Proteomes" id="UP000187455">
    <property type="component" value="Unassembled WGS sequence"/>
</dbReference>
<dbReference type="InterPro" id="IPR027417">
    <property type="entry name" value="P-loop_NTPase"/>
</dbReference>
<dbReference type="AlphaFoldDB" id="A0A1R0GYB1"/>
<dbReference type="GO" id="GO:0016020">
    <property type="term" value="C:membrane"/>
    <property type="evidence" value="ECO:0007669"/>
    <property type="project" value="UniProtKB-SubCell"/>
</dbReference>
<dbReference type="Pfam" id="PF19055">
    <property type="entry name" value="ABC2_membrane_7"/>
    <property type="match status" value="1"/>
</dbReference>
<keyword evidence="7 8" id="KW-0472">Membrane</keyword>
<feature type="transmembrane region" description="Helical" evidence="8">
    <location>
        <begin position="469"/>
        <end position="490"/>
    </location>
</feature>
<keyword evidence="4" id="KW-0547">Nucleotide-binding</keyword>
<evidence type="ECO:0000256" key="2">
    <source>
        <dbReference type="ARBA" id="ARBA00022448"/>
    </source>
</evidence>
<dbReference type="GO" id="GO:0140359">
    <property type="term" value="F:ABC-type transporter activity"/>
    <property type="evidence" value="ECO:0007669"/>
    <property type="project" value="InterPro"/>
</dbReference>
<dbReference type="PROSITE" id="PS00211">
    <property type="entry name" value="ABC_TRANSPORTER_1"/>
    <property type="match status" value="1"/>
</dbReference>
<feature type="transmembrane region" description="Helical" evidence="8">
    <location>
        <begin position="356"/>
        <end position="377"/>
    </location>
</feature>
<protein>
    <submittedName>
        <fullName evidence="10">ABC transporter G family member 7</fullName>
    </submittedName>
</protein>
<evidence type="ECO:0000256" key="3">
    <source>
        <dbReference type="ARBA" id="ARBA00022692"/>
    </source>
</evidence>
<dbReference type="EMBL" id="LSSL01002091">
    <property type="protein sequence ID" value="OLY81891.1"/>
    <property type="molecule type" value="Genomic_DNA"/>
</dbReference>
<feature type="transmembrane region" description="Helical" evidence="8">
    <location>
        <begin position="502"/>
        <end position="519"/>
    </location>
</feature>
<dbReference type="InterPro" id="IPR003439">
    <property type="entry name" value="ABC_transporter-like_ATP-bd"/>
</dbReference>
<feature type="transmembrane region" description="Helical" evidence="8">
    <location>
        <begin position="581"/>
        <end position="604"/>
    </location>
</feature>
<evidence type="ECO:0000313" key="10">
    <source>
        <dbReference type="EMBL" id="OLY81891.1"/>
    </source>
</evidence>
<evidence type="ECO:0000256" key="5">
    <source>
        <dbReference type="ARBA" id="ARBA00022840"/>
    </source>
</evidence>
<evidence type="ECO:0000313" key="11">
    <source>
        <dbReference type="Proteomes" id="UP000187455"/>
    </source>
</evidence>
<dbReference type="SUPFAM" id="SSF52540">
    <property type="entry name" value="P-loop containing nucleoside triphosphate hydrolases"/>
    <property type="match status" value="1"/>
</dbReference>
<dbReference type="Pfam" id="PF00005">
    <property type="entry name" value="ABC_tran"/>
    <property type="match status" value="1"/>
</dbReference>
<evidence type="ECO:0000256" key="6">
    <source>
        <dbReference type="ARBA" id="ARBA00022989"/>
    </source>
</evidence>
<feature type="transmembrane region" description="Helical" evidence="8">
    <location>
        <begin position="433"/>
        <end position="457"/>
    </location>
</feature>
<dbReference type="InterPro" id="IPR043926">
    <property type="entry name" value="ABCG_dom"/>
</dbReference>
<keyword evidence="6 8" id="KW-1133">Transmembrane helix</keyword>
<dbReference type="InterPro" id="IPR013525">
    <property type="entry name" value="ABC2_TM"/>
</dbReference>
<comment type="subcellular location">
    <subcellularLocation>
        <location evidence="1">Membrane</location>
        <topology evidence="1">Multi-pass membrane protein</topology>
    </subcellularLocation>
</comment>
<evidence type="ECO:0000256" key="7">
    <source>
        <dbReference type="ARBA" id="ARBA00023136"/>
    </source>
</evidence>
<gene>
    <name evidence="10" type="ORF">AYI68_g3998</name>
</gene>
<sequence>MSTLEFKNVGFSVKIGKGKDSKYKTILSNINGYIKSGELVAIIGSSGAGKTTLLNVLSGRILGGTVNGEILFNGAKRDKKSFKRDVAYVEQDDLLFGTLTTKETLSYAADFRLPNSDYTKQEKIDRVKDVMKSLRLTKAENTFIGREGLKGLSGGERKRVSIGVEIVTDPKMIMLDEPTSGLDSNSSEVIVKLMKDIAVKKNLICISSIHQPSSKIFYTFDKVILMVPGGVVYFGSTKNVLSYFSTIGFEIPPLDNPADFLIDIMTIDYENEENLQTSLDRVDFLKKSWSEYVSKNGEVYISDYSQSSSVVSELVDKKGLDNLNNNISNEMWKNSWFGEFSTLLRRSWLRQRRDKSVLYSQIFGAIFTALLIGFTFFKKSSGFSDAQNKIGLLFLIIVNMVFPVAMPLLPVLIDERGIMIRERSAGSYRMSSFLMSIIFTHVPISLGSNLISLTGIYFLSKLQLDAGKFFTYIAIFCTTILNSLGIALVFSAVSPNAQVASVFTPLFLTIFVIYGGSLVNSDSVTPVLSWIRYTNYIYYSYQAVIQNEMTGLVFDCSQNTSGTCFPDGESVIKSFSLNKQTIWECFAINLGMALAYYTIAYLIIRFKTKPKYILI</sequence>
<dbReference type="GO" id="GO:0016887">
    <property type="term" value="F:ATP hydrolysis activity"/>
    <property type="evidence" value="ECO:0007669"/>
    <property type="project" value="InterPro"/>
</dbReference>
<keyword evidence="11" id="KW-1185">Reference proteome</keyword>
<organism evidence="10 11">
    <name type="scientific">Smittium mucronatum</name>
    <dbReference type="NCBI Taxonomy" id="133383"/>
    <lineage>
        <taxon>Eukaryota</taxon>
        <taxon>Fungi</taxon>
        <taxon>Fungi incertae sedis</taxon>
        <taxon>Zoopagomycota</taxon>
        <taxon>Kickxellomycotina</taxon>
        <taxon>Harpellomycetes</taxon>
        <taxon>Harpellales</taxon>
        <taxon>Legeriomycetaceae</taxon>
        <taxon>Smittium</taxon>
    </lineage>
</organism>
<keyword evidence="3 8" id="KW-0812">Transmembrane</keyword>